<dbReference type="RefSeq" id="XP_025553961.1">
    <property type="nucleotide sequence ID" value="XM_025690880.1"/>
</dbReference>
<dbReference type="AlphaFoldDB" id="A0A395I4A6"/>
<proteinExistence type="predicted"/>
<dbReference type="OrthoDB" id="1044435at2759"/>
<accession>A0A395I4A6</accession>
<organism evidence="1 2">
    <name type="scientific">Aspergillus homomorphus (strain CBS 101889)</name>
    <dbReference type="NCBI Taxonomy" id="1450537"/>
    <lineage>
        <taxon>Eukaryota</taxon>
        <taxon>Fungi</taxon>
        <taxon>Dikarya</taxon>
        <taxon>Ascomycota</taxon>
        <taxon>Pezizomycotina</taxon>
        <taxon>Eurotiomycetes</taxon>
        <taxon>Eurotiomycetidae</taxon>
        <taxon>Eurotiales</taxon>
        <taxon>Aspergillaceae</taxon>
        <taxon>Aspergillus</taxon>
        <taxon>Aspergillus subgen. Circumdati</taxon>
    </lineage>
</organism>
<dbReference type="GeneID" id="37195169"/>
<gene>
    <name evidence="1" type="ORF">BO97DRAFT_257335</name>
</gene>
<evidence type="ECO:0000313" key="2">
    <source>
        <dbReference type="Proteomes" id="UP000248961"/>
    </source>
</evidence>
<dbReference type="Proteomes" id="UP000248961">
    <property type="component" value="Unassembled WGS sequence"/>
</dbReference>
<name>A0A395I4A6_ASPHC</name>
<evidence type="ECO:0008006" key="3">
    <source>
        <dbReference type="Google" id="ProtNLM"/>
    </source>
</evidence>
<dbReference type="Gene3D" id="3.10.490.10">
    <property type="entry name" value="Gamma-glutamyl cyclotransferase-like"/>
    <property type="match status" value="1"/>
</dbReference>
<evidence type="ECO:0000313" key="1">
    <source>
        <dbReference type="EMBL" id="RAL14807.1"/>
    </source>
</evidence>
<sequence>MSTSTAMSTVPTTKANKAVKVKQAAKVKRSRTTMECFTWYPDNYKFAFHNRLKITELEKLQADEEKQAVFVYGILKLPSAVRAYLGKHDSMEIARRMQPAKAIGYRLYERVAYGEPYMAYTGNNSDVVEGMLVFALDWEDIEAIFGPDHEGGNMDSCFVEVETVIVEDGPGLADGWVEVSRTFSVPALVWLGSTEGMRWKGLPVWAVDTFLRSELYDQFRRPGELESEETITLY</sequence>
<protein>
    <recommendedName>
        <fullName evidence="3">Gamma-glutamylcyclotransferase AIG2-like domain-containing protein</fullName>
    </recommendedName>
</protein>
<dbReference type="EMBL" id="KZ824273">
    <property type="protein sequence ID" value="RAL14807.1"/>
    <property type="molecule type" value="Genomic_DNA"/>
</dbReference>
<keyword evidence="2" id="KW-1185">Reference proteome</keyword>
<dbReference type="VEuPathDB" id="FungiDB:BO97DRAFT_257335"/>
<reference evidence="1 2" key="1">
    <citation type="submission" date="2018-02" db="EMBL/GenBank/DDBJ databases">
        <title>The genomes of Aspergillus section Nigri reveals drivers in fungal speciation.</title>
        <authorList>
            <consortium name="DOE Joint Genome Institute"/>
            <person name="Vesth T.C."/>
            <person name="Nybo J."/>
            <person name="Theobald S."/>
            <person name="Brandl J."/>
            <person name="Frisvad J.C."/>
            <person name="Nielsen K.F."/>
            <person name="Lyhne E.K."/>
            <person name="Kogle M.E."/>
            <person name="Kuo A."/>
            <person name="Riley R."/>
            <person name="Clum A."/>
            <person name="Nolan M."/>
            <person name="Lipzen A."/>
            <person name="Salamov A."/>
            <person name="Henrissat B."/>
            <person name="Wiebenga A."/>
            <person name="De vries R.P."/>
            <person name="Grigoriev I.V."/>
            <person name="Mortensen U.H."/>
            <person name="Andersen M.R."/>
            <person name="Baker S.E."/>
        </authorList>
    </citation>
    <scope>NUCLEOTIDE SEQUENCE [LARGE SCALE GENOMIC DNA]</scope>
    <source>
        <strain evidence="1 2">CBS 101889</strain>
    </source>
</reference>